<accession>A0A1T4ZXV6</accession>
<keyword evidence="2" id="KW-1185">Reference proteome</keyword>
<organism evidence="1 2">
    <name type="scientific">Daejeonella lutea</name>
    <dbReference type="NCBI Taxonomy" id="572036"/>
    <lineage>
        <taxon>Bacteria</taxon>
        <taxon>Pseudomonadati</taxon>
        <taxon>Bacteroidota</taxon>
        <taxon>Sphingobacteriia</taxon>
        <taxon>Sphingobacteriales</taxon>
        <taxon>Sphingobacteriaceae</taxon>
        <taxon>Daejeonella</taxon>
    </lineage>
</organism>
<sequence>MKAAGFCIASQSHPQLCNLLQFSRSGFTFHLLSSIQFLLFFIIPPASNPTFLLDLPATFCPPTSDFLFHSLSIHLRSPPPFSSIPDPFSCLIPRPVIRPTLVFNFPFLFHLSMLHPIAIGSPLAPHPGFFP</sequence>
<proteinExistence type="predicted"/>
<dbReference type="AlphaFoldDB" id="A0A1T4ZXV6"/>
<dbReference type="Proteomes" id="UP000189981">
    <property type="component" value="Unassembled WGS sequence"/>
</dbReference>
<dbReference type="EMBL" id="FUYR01000001">
    <property type="protein sequence ID" value="SKB27233.1"/>
    <property type="molecule type" value="Genomic_DNA"/>
</dbReference>
<reference evidence="2" key="1">
    <citation type="submission" date="2017-02" db="EMBL/GenBank/DDBJ databases">
        <authorList>
            <person name="Varghese N."/>
            <person name="Submissions S."/>
        </authorList>
    </citation>
    <scope>NUCLEOTIDE SEQUENCE [LARGE SCALE GENOMIC DNA]</scope>
    <source>
        <strain evidence="2">DSM 22385</strain>
    </source>
</reference>
<evidence type="ECO:0000313" key="2">
    <source>
        <dbReference type="Proteomes" id="UP000189981"/>
    </source>
</evidence>
<evidence type="ECO:0000313" key="1">
    <source>
        <dbReference type="EMBL" id="SKB27233.1"/>
    </source>
</evidence>
<name>A0A1T4ZXV6_9SPHI</name>
<protein>
    <submittedName>
        <fullName evidence="1">Uncharacterized protein</fullName>
    </submittedName>
</protein>
<gene>
    <name evidence="1" type="ORF">SAMN05661099_0038</name>
</gene>